<organism evidence="1 2">
    <name type="scientific">Phakopsora pachyrhizi</name>
    <name type="common">Asian soybean rust disease fungus</name>
    <dbReference type="NCBI Taxonomy" id="170000"/>
    <lineage>
        <taxon>Eukaryota</taxon>
        <taxon>Fungi</taxon>
        <taxon>Dikarya</taxon>
        <taxon>Basidiomycota</taxon>
        <taxon>Pucciniomycotina</taxon>
        <taxon>Pucciniomycetes</taxon>
        <taxon>Pucciniales</taxon>
        <taxon>Phakopsoraceae</taxon>
        <taxon>Phakopsora</taxon>
    </lineage>
</organism>
<proteinExistence type="predicted"/>
<reference evidence="1" key="1">
    <citation type="submission" date="2022-06" db="EMBL/GenBank/DDBJ databases">
        <authorList>
            <consortium name="SYNGENTA / RWTH Aachen University"/>
        </authorList>
    </citation>
    <scope>NUCLEOTIDE SEQUENCE</scope>
</reference>
<sequence>MEIFYGCYTILIVLIGNICDTTTEFSNVKEFTPPRIKHSEFKVTNNFDSEKSLSKVFKLDQTSYSGGYCYPGTTTRIKFSDCMSLNKTFWNDTRDIKCKPGEYRYINHGSCSAIFNVSKSATETYSIKAHQFLDPIFSSLDFCDNTKQGKDYRGGWLKFDISDNAKWDKTHNYNAPGYPPVYSAVHFTPHNLSKNAKVEGI</sequence>
<dbReference type="EMBL" id="CALTRL010005809">
    <property type="protein sequence ID" value="CAH7686678.1"/>
    <property type="molecule type" value="Genomic_DNA"/>
</dbReference>
<comment type="caution">
    <text evidence="1">The sequence shown here is derived from an EMBL/GenBank/DDBJ whole genome shotgun (WGS) entry which is preliminary data.</text>
</comment>
<protein>
    <submittedName>
        <fullName evidence="1">Expressed protein</fullName>
    </submittedName>
</protein>
<dbReference type="Proteomes" id="UP001153365">
    <property type="component" value="Unassembled WGS sequence"/>
</dbReference>
<keyword evidence="2" id="KW-1185">Reference proteome</keyword>
<accession>A0AAV0BJ30</accession>
<evidence type="ECO:0000313" key="1">
    <source>
        <dbReference type="EMBL" id="CAH7686678.1"/>
    </source>
</evidence>
<evidence type="ECO:0000313" key="2">
    <source>
        <dbReference type="Proteomes" id="UP001153365"/>
    </source>
</evidence>
<name>A0AAV0BJ30_PHAPC</name>
<gene>
    <name evidence="1" type="ORF">PPACK8108_LOCUS21364</name>
</gene>
<dbReference type="AlphaFoldDB" id="A0AAV0BJ30"/>